<keyword evidence="2" id="KW-1185">Reference proteome</keyword>
<sequence length="50" mass="5463">MRLDREWKAARADNSLRAPHSSADLFANSSADSSADLFANFVRGSIPLQV</sequence>
<dbReference type="EMBL" id="CP046916">
    <property type="protein sequence ID" value="QGZ65855.1"/>
    <property type="molecule type" value="Genomic_DNA"/>
</dbReference>
<dbReference type="AlphaFoldDB" id="A0A7Z2JJY4"/>
<dbReference type="Proteomes" id="UP000433577">
    <property type="component" value="Chromosome 4"/>
</dbReference>
<organism evidence="1 2">
    <name type="scientific">Paraburkholderia acidisoli</name>
    <dbReference type="NCBI Taxonomy" id="2571748"/>
    <lineage>
        <taxon>Bacteria</taxon>
        <taxon>Pseudomonadati</taxon>
        <taxon>Pseudomonadota</taxon>
        <taxon>Betaproteobacteria</taxon>
        <taxon>Burkholderiales</taxon>
        <taxon>Burkholderiaceae</taxon>
        <taxon>Paraburkholderia</taxon>
    </lineage>
</organism>
<reference evidence="1 2" key="1">
    <citation type="submission" date="2019-12" db="EMBL/GenBank/DDBJ databases">
        <title>Paraburkholderia acidiphila 7Q-K02 sp. nov and Paraburkholderia acidisoli DHF22 sp. nov., two strains isolated from forest soil.</title>
        <authorList>
            <person name="Gao Z."/>
            <person name="Qiu L."/>
        </authorList>
    </citation>
    <scope>NUCLEOTIDE SEQUENCE [LARGE SCALE GENOMIC DNA]</scope>
    <source>
        <strain evidence="1 2">DHF22</strain>
    </source>
</reference>
<dbReference type="RefSeq" id="WP_158956730.1">
    <property type="nucleotide sequence ID" value="NZ_CP046916.1"/>
</dbReference>
<evidence type="ECO:0000313" key="1">
    <source>
        <dbReference type="EMBL" id="QGZ65855.1"/>
    </source>
</evidence>
<proteinExistence type="predicted"/>
<evidence type="ECO:0000313" key="2">
    <source>
        <dbReference type="Proteomes" id="UP000433577"/>
    </source>
</evidence>
<gene>
    <name evidence="1" type="ORF">FAZ98_28865</name>
</gene>
<protein>
    <submittedName>
        <fullName evidence="1">Uncharacterized protein</fullName>
    </submittedName>
</protein>
<accession>A0A7Z2JJY4</accession>
<dbReference type="KEGG" id="pacs:FAZ98_28865"/>
<name>A0A7Z2JJY4_9BURK</name>